<comment type="caution">
    <text evidence="1">The sequence shown here is derived from an EMBL/GenBank/DDBJ whole genome shotgun (WGS) entry which is preliminary data.</text>
</comment>
<dbReference type="EMBL" id="REGN01000817">
    <property type="protein sequence ID" value="RNA38823.1"/>
    <property type="molecule type" value="Genomic_DNA"/>
</dbReference>
<name>A0A3M7SSR0_BRAPC</name>
<evidence type="ECO:0000313" key="1">
    <source>
        <dbReference type="EMBL" id="RNA38823.1"/>
    </source>
</evidence>
<accession>A0A3M7SSR0</accession>
<gene>
    <name evidence="1" type="ORF">BpHYR1_023231</name>
</gene>
<proteinExistence type="predicted"/>
<dbReference type="Proteomes" id="UP000276133">
    <property type="component" value="Unassembled WGS sequence"/>
</dbReference>
<reference evidence="1 2" key="1">
    <citation type="journal article" date="2018" name="Sci. Rep.">
        <title>Genomic signatures of local adaptation to the degree of environmental predictability in rotifers.</title>
        <authorList>
            <person name="Franch-Gras L."/>
            <person name="Hahn C."/>
            <person name="Garcia-Roger E.M."/>
            <person name="Carmona M.J."/>
            <person name="Serra M."/>
            <person name="Gomez A."/>
        </authorList>
    </citation>
    <scope>NUCLEOTIDE SEQUENCE [LARGE SCALE GENOMIC DNA]</scope>
    <source>
        <strain evidence="1">HYR1</strain>
    </source>
</reference>
<keyword evidence="2" id="KW-1185">Reference proteome</keyword>
<dbReference type="AlphaFoldDB" id="A0A3M7SSR0"/>
<evidence type="ECO:0000313" key="2">
    <source>
        <dbReference type="Proteomes" id="UP000276133"/>
    </source>
</evidence>
<organism evidence="1 2">
    <name type="scientific">Brachionus plicatilis</name>
    <name type="common">Marine rotifer</name>
    <name type="synonym">Brachionus muelleri</name>
    <dbReference type="NCBI Taxonomy" id="10195"/>
    <lineage>
        <taxon>Eukaryota</taxon>
        <taxon>Metazoa</taxon>
        <taxon>Spiralia</taxon>
        <taxon>Gnathifera</taxon>
        <taxon>Rotifera</taxon>
        <taxon>Eurotatoria</taxon>
        <taxon>Monogononta</taxon>
        <taxon>Pseudotrocha</taxon>
        <taxon>Ploima</taxon>
        <taxon>Brachionidae</taxon>
        <taxon>Brachionus</taxon>
    </lineage>
</organism>
<sequence>MPYILLILQVLGIEPTYHLNATIVGIGKTILGSSFTKIVSGHVGTIASFVQIGAQSRICPVRHIQPA</sequence>
<protein>
    <submittedName>
        <fullName evidence="1">Uncharacterized protein</fullName>
    </submittedName>
</protein>